<evidence type="ECO:0008006" key="4">
    <source>
        <dbReference type="Google" id="ProtNLM"/>
    </source>
</evidence>
<name>A0A8C1X7E1_CYPCA</name>
<accession>A0A8C1X7E1</accession>
<reference evidence="2" key="1">
    <citation type="submission" date="2025-08" db="UniProtKB">
        <authorList>
            <consortium name="Ensembl"/>
        </authorList>
    </citation>
    <scope>IDENTIFICATION</scope>
</reference>
<proteinExistence type="inferred from homology"/>
<comment type="similarity">
    <text evidence="1">Belongs to the dynein light chain Tctex-type family.</text>
</comment>
<organism evidence="2 3">
    <name type="scientific">Cyprinus carpio</name>
    <name type="common">Common carp</name>
    <dbReference type="NCBI Taxonomy" id="7962"/>
    <lineage>
        <taxon>Eukaryota</taxon>
        <taxon>Metazoa</taxon>
        <taxon>Chordata</taxon>
        <taxon>Craniata</taxon>
        <taxon>Vertebrata</taxon>
        <taxon>Euteleostomi</taxon>
        <taxon>Actinopterygii</taxon>
        <taxon>Neopterygii</taxon>
        <taxon>Teleostei</taxon>
        <taxon>Ostariophysi</taxon>
        <taxon>Cypriniformes</taxon>
        <taxon>Cyprinidae</taxon>
        <taxon>Cyprininae</taxon>
        <taxon>Cyprinus</taxon>
    </lineage>
</organism>
<sequence>MDENQSAEEVIHTKMIIITTSLSQLTKVGKSFKYMGLHTASSCFWDNSIDGSCMVPWDNKSIYCIVSVFGLAI</sequence>
<dbReference type="GO" id="GO:0005737">
    <property type="term" value="C:cytoplasm"/>
    <property type="evidence" value="ECO:0007669"/>
    <property type="project" value="TreeGrafter"/>
</dbReference>
<dbReference type="GO" id="GO:0005868">
    <property type="term" value="C:cytoplasmic dynein complex"/>
    <property type="evidence" value="ECO:0007669"/>
    <property type="project" value="TreeGrafter"/>
</dbReference>
<dbReference type="InterPro" id="IPR038586">
    <property type="entry name" value="Tctex-1-like_sf"/>
</dbReference>
<dbReference type="GO" id="GO:0045505">
    <property type="term" value="F:dynein intermediate chain binding"/>
    <property type="evidence" value="ECO:0007669"/>
    <property type="project" value="TreeGrafter"/>
</dbReference>
<dbReference type="Pfam" id="PF03645">
    <property type="entry name" value="Tctex-1"/>
    <property type="match status" value="1"/>
</dbReference>
<evidence type="ECO:0000313" key="3">
    <source>
        <dbReference type="Proteomes" id="UP000694700"/>
    </source>
</evidence>
<evidence type="ECO:0000256" key="1">
    <source>
        <dbReference type="ARBA" id="ARBA00005361"/>
    </source>
</evidence>
<dbReference type="PANTHER" id="PTHR21255">
    <property type="entry name" value="T-COMPLEX-ASSOCIATED-TESTIS-EXPRESSED 1/ DYNEIN LIGHT CHAIN"/>
    <property type="match status" value="1"/>
</dbReference>
<evidence type="ECO:0000313" key="2">
    <source>
        <dbReference type="Ensembl" id="ENSCCRP00015077812.1"/>
    </source>
</evidence>
<protein>
    <recommendedName>
        <fullName evidence="4">Dynein light chain</fullName>
    </recommendedName>
</protein>
<dbReference type="PANTHER" id="PTHR21255:SF4">
    <property type="entry name" value="DYNEIN LIGHT CHAIN TCTEX-TYPE"/>
    <property type="match status" value="1"/>
</dbReference>
<dbReference type="AlphaFoldDB" id="A0A8C1X7E1"/>
<dbReference type="GO" id="GO:0007018">
    <property type="term" value="P:microtubule-based movement"/>
    <property type="evidence" value="ECO:0007669"/>
    <property type="project" value="TreeGrafter"/>
</dbReference>
<dbReference type="Gene3D" id="3.30.1140.40">
    <property type="entry name" value="Tctex-1"/>
    <property type="match status" value="1"/>
</dbReference>
<dbReference type="Proteomes" id="UP000694700">
    <property type="component" value="Unplaced"/>
</dbReference>
<dbReference type="InterPro" id="IPR005334">
    <property type="entry name" value="Tctex-1-like"/>
</dbReference>
<dbReference type="Ensembl" id="ENSCCRT00015080359.1">
    <property type="protein sequence ID" value="ENSCCRP00015077812.1"/>
    <property type="gene ID" value="ENSCCRG00015031528.1"/>
</dbReference>